<reference evidence="2" key="2">
    <citation type="submission" date="2020-09" db="EMBL/GenBank/DDBJ databases">
        <authorList>
            <person name="Sun Q."/>
            <person name="Zhou Y."/>
        </authorList>
    </citation>
    <scope>NUCLEOTIDE SEQUENCE</scope>
    <source>
        <strain evidence="2">CGMCC 1.15367</strain>
    </source>
</reference>
<dbReference type="PROSITE" id="PS51257">
    <property type="entry name" value="PROKAR_LIPOPROTEIN"/>
    <property type="match status" value="1"/>
</dbReference>
<dbReference type="Proteomes" id="UP000644699">
    <property type="component" value="Unassembled WGS sequence"/>
</dbReference>
<organism evidence="2 3">
    <name type="scientific">Aureimonas endophytica</name>
    <dbReference type="NCBI Taxonomy" id="2027858"/>
    <lineage>
        <taxon>Bacteria</taxon>
        <taxon>Pseudomonadati</taxon>
        <taxon>Pseudomonadota</taxon>
        <taxon>Alphaproteobacteria</taxon>
        <taxon>Hyphomicrobiales</taxon>
        <taxon>Aurantimonadaceae</taxon>
        <taxon>Aureimonas</taxon>
    </lineage>
</organism>
<reference evidence="2" key="1">
    <citation type="journal article" date="2014" name="Int. J. Syst. Evol. Microbiol.">
        <title>Complete genome sequence of Corynebacterium casei LMG S-19264T (=DSM 44701T), isolated from a smear-ripened cheese.</title>
        <authorList>
            <consortium name="US DOE Joint Genome Institute (JGI-PGF)"/>
            <person name="Walter F."/>
            <person name="Albersmeier A."/>
            <person name="Kalinowski J."/>
            <person name="Ruckert C."/>
        </authorList>
    </citation>
    <scope>NUCLEOTIDE SEQUENCE</scope>
    <source>
        <strain evidence="2">CGMCC 1.15367</strain>
    </source>
</reference>
<accession>A0A916ZBU4</accession>
<dbReference type="EMBL" id="BMIQ01000001">
    <property type="protein sequence ID" value="GGD86611.1"/>
    <property type="molecule type" value="Genomic_DNA"/>
</dbReference>
<gene>
    <name evidence="2" type="ORF">GCM10011390_01520</name>
</gene>
<evidence type="ECO:0000256" key="1">
    <source>
        <dbReference type="SAM" id="SignalP"/>
    </source>
</evidence>
<protein>
    <recommendedName>
        <fullName evidence="4">Entericidin</fullName>
    </recommendedName>
</protein>
<dbReference type="RefSeq" id="WP_188906330.1">
    <property type="nucleotide sequence ID" value="NZ_BMIQ01000001.1"/>
</dbReference>
<feature type="signal peptide" evidence="1">
    <location>
        <begin position="1"/>
        <end position="22"/>
    </location>
</feature>
<evidence type="ECO:0008006" key="4">
    <source>
        <dbReference type="Google" id="ProtNLM"/>
    </source>
</evidence>
<keyword evidence="3" id="KW-1185">Reference proteome</keyword>
<name>A0A916ZBU4_9HYPH</name>
<proteinExistence type="predicted"/>
<sequence>MKTRLAALSLALVAAVSLSACANTIRGAGRDIGNTVTGTKGAVNDVARR</sequence>
<comment type="caution">
    <text evidence="2">The sequence shown here is derived from an EMBL/GenBank/DDBJ whole genome shotgun (WGS) entry which is preliminary data.</text>
</comment>
<keyword evidence="1" id="KW-0732">Signal</keyword>
<feature type="chain" id="PRO_5038101933" description="Entericidin" evidence="1">
    <location>
        <begin position="23"/>
        <end position="49"/>
    </location>
</feature>
<dbReference type="AlphaFoldDB" id="A0A916ZBU4"/>
<evidence type="ECO:0000313" key="3">
    <source>
        <dbReference type="Proteomes" id="UP000644699"/>
    </source>
</evidence>
<evidence type="ECO:0000313" key="2">
    <source>
        <dbReference type="EMBL" id="GGD86611.1"/>
    </source>
</evidence>